<dbReference type="EMBL" id="UZAD01004986">
    <property type="protein sequence ID" value="VDN87212.1"/>
    <property type="molecule type" value="Genomic_DNA"/>
</dbReference>
<dbReference type="Proteomes" id="UP000278627">
    <property type="component" value="Unassembled WGS sequence"/>
</dbReference>
<organism evidence="3">
    <name type="scientific">Brugia pahangi</name>
    <name type="common">Filarial nematode worm</name>
    <dbReference type="NCBI Taxonomy" id="6280"/>
    <lineage>
        <taxon>Eukaryota</taxon>
        <taxon>Metazoa</taxon>
        <taxon>Ecdysozoa</taxon>
        <taxon>Nematoda</taxon>
        <taxon>Chromadorea</taxon>
        <taxon>Rhabditida</taxon>
        <taxon>Spirurina</taxon>
        <taxon>Spiruromorpha</taxon>
        <taxon>Filarioidea</taxon>
        <taxon>Onchocercidae</taxon>
        <taxon>Brugia</taxon>
    </lineage>
</organism>
<dbReference type="AlphaFoldDB" id="A0A0N4TCX5"/>
<reference evidence="3" key="1">
    <citation type="submission" date="2017-02" db="UniProtKB">
        <authorList>
            <consortium name="WormBaseParasite"/>
        </authorList>
    </citation>
    <scope>IDENTIFICATION</scope>
</reference>
<keyword evidence="2" id="KW-1185">Reference proteome</keyword>
<dbReference type="WBParaSite" id="BPAG_0000606301-mRNA-1">
    <property type="protein sequence ID" value="BPAG_0000606301-mRNA-1"/>
    <property type="gene ID" value="BPAG_0000606301"/>
</dbReference>
<protein>
    <submittedName>
        <fullName evidence="3">Transcriptional regulator</fullName>
    </submittedName>
</protein>
<proteinExistence type="predicted"/>
<evidence type="ECO:0000313" key="1">
    <source>
        <dbReference type="EMBL" id="VDN87212.1"/>
    </source>
</evidence>
<accession>A0A0N4TCX5</accession>
<evidence type="ECO:0000313" key="3">
    <source>
        <dbReference type="WBParaSite" id="BPAG_0000606301-mRNA-1"/>
    </source>
</evidence>
<gene>
    <name evidence="1" type="ORF">BPAG_LOCUS6026</name>
</gene>
<evidence type="ECO:0000313" key="2">
    <source>
        <dbReference type="Proteomes" id="UP000278627"/>
    </source>
</evidence>
<reference evidence="1 2" key="2">
    <citation type="submission" date="2018-11" db="EMBL/GenBank/DDBJ databases">
        <authorList>
            <consortium name="Pathogen Informatics"/>
        </authorList>
    </citation>
    <scope>NUCLEOTIDE SEQUENCE [LARGE SCALE GENOMIC DNA]</scope>
</reference>
<name>A0A0N4TCX5_BRUPA</name>
<sequence length="34" mass="4109">MMRCLEEMRTLRAEMITMLEEGEFQYVEVDDDGH</sequence>